<feature type="transmembrane region" description="Helical" evidence="3">
    <location>
        <begin position="135"/>
        <end position="157"/>
    </location>
</feature>
<dbReference type="InterPro" id="IPR003784">
    <property type="entry name" value="BioY"/>
</dbReference>
<dbReference type="GO" id="GO:0005886">
    <property type="term" value="C:plasma membrane"/>
    <property type="evidence" value="ECO:0007669"/>
    <property type="project" value="UniProtKB-SubCell"/>
</dbReference>
<dbReference type="Proteomes" id="UP000092482">
    <property type="component" value="Chromosome"/>
</dbReference>
<protein>
    <recommendedName>
        <fullName evidence="2">Biotin transporter</fullName>
    </recommendedName>
</protein>
<dbReference type="KEGG" id="serj:SGUI_2268"/>
<dbReference type="PATRIC" id="fig|1758689.4.peg.2363"/>
<comment type="similarity">
    <text evidence="1 2">Belongs to the BioY family.</text>
</comment>
<organism evidence="4 5">
    <name type="scientific">Serinicoccus hydrothermalis</name>
    <dbReference type="NCBI Taxonomy" id="1758689"/>
    <lineage>
        <taxon>Bacteria</taxon>
        <taxon>Bacillati</taxon>
        <taxon>Actinomycetota</taxon>
        <taxon>Actinomycetes</taxon>
        <taxon>Micrococcales</taxon>
        <taxon>Ornithinimicrobiaceae</taxon>
        <taxon>Serinicoccus</taxon>
    </lineage>
</organism>
<accession>A0A1B1NE10</accession>
<feature type="transmembrane region" description="Helical" evidence="3">
    <location>
        <begin position="30"/>
        <end position="49"/>
    </location>
</feature>
<keyword evidence="2" id="KW-0813">Transport</keyword>
<dbReference type="AlphaFoldDB" id="A0A1B1NE10"/>
<dbReference type="PIRSF" id="PIRSF016661">
    <property type="entry name" value="BioY"/>
    <property type="match status" value="1"/>
</dbReference>
<gene>
    <name evidence="4" type="ORF">SGUI_2268</name>
</gene>
<keyword evidence="3" id="KW-1133">Transmembrane helix</keyword>
<evidence type="ECO:0000313" key="5">
    <source>
        <dbReference type="Proteomes" id="UP000092482"/>
    </source>
</evidence>
<keyword evidence="5" id="KW-1185">Reference proteome</keyword>
<reference evidence="4 5" key="1">
    <citation type="submission" date="2016-03" db="EMBL/GenBank/DDBJ databases">
        <title>Shallow-sea hydrothermal system.</title>
        <authorList>
            <person name="Tang K."/>
        </authorList>
    </citation>
    <scope>NUCLEOTIDE SEQUENCE [LARGE SCALE GENOMIC DNA]</scope>
    <source>
        <strain evidence="4 5">JLT9</strain>
    </source>
</reference>
<dbReference type="PANTHER" id="PTHR34295">
    <property type="entry name" value="BIOTIN TRANSPORTER BIOY"/>
    <property type="match status" value="1"/>
</dbReference>
<feature type="transmembrane region" description="Helical" evidence="3">
    <location>
        <begin position="103"/>
        <end position="123"/>
    </location>
</feature>
<evidence type="ECO:0000256" key="3">
    <source>
        <dbReference type="SAM" id="Phobius"/>
    </source>
</evidence>
<name>A0A1B1NE10_9MICO</name>
<dbReference type="PANTHER" id="PTHR34295:SF1">
    <property type="entry name" value="BIOTIN TRANSPORTER BIOY"/>
    <property type="match status" value="1"/>
</dbReference>
<comment type="subcellular location">
    <subcellularLocation>
        <location evidence="2">Cell membrane</location>
        <topology evidence="2">Multi-pass membrane protein</topology>
    </subcellularLocation>
</comment>
<dbReference type="STRING" id="1758689.SGUI_2268"/>
<evidence type="ECO:0000313" key="4">
    <source>
        <dbReference type="EMBL" id="ANS79664.1"/>
    </source>
</evidence>
<feature type="transmembrane region" description="Helical" evidence="3">
    <location>
        <begin position="78"/>
        <end position="97"/>
    </location>
</feature>
<dbReference type="GO" id="GO:0015225">
    <property type="term" value="F:biotin transmembrane transporter activity"/>
    <property type="evidence" value="ECO:0007669"/>
    <property type="project" value="UniProtKB-UniRule"/>
</dbReference>
<keyword evidence="2 3" id="KW-0472">Membrane</keyword>
<evidence type="ECO:0000256" key="1">
    <source>
        <dbReference type="ARBA" id="ARBA00010692"/>
    </source>
</evidence>
<dbReference type="Pfam" id="PF02632">
    <property type="entry name" value="BioY"/>
    <property type="match status" value="1"/>
</dbReference>
<keyword evidence="3" id="KW-0812">Transmembrane</keyword>
<evidence type="ECO:0000256" key="2">
    <source>
        <dbReference type="PIRNR" id="PIRNR016661"/>
    </source>
</evidence>
<proteinExistence type="inferred from homology"/>
<feature type="transmembrane region" description="Helical" evidence="3">
    <location>
        <begin position="177"/>
        <end position="199"/>
    </location>
</feature>
<dbReference type="Gene3D" id="1.10.1760.20">
    <property type="match status" value="1"/>
</dbReference>
<keyword evidence="2" id="KW-1003">Cell membrane</keyword>
<dbReference type="EMBL" id="CP014989">
    <property type="protein sequence ID" value="ANS79664.1"/>
    <property type="molecule type" value="Genomic_DNA"/>
</dbReference>
<sequence>MCAMSTAAASSAQTSSLVLADRLVPRRGVLTDVGLIAGGVVVVSLLALVEFRIGPVPITGQTLGVMLVGSALGMRRGAAALTTYMVAGLMGAPIFAGGAGGPAYLLAPSFGFIVGFVAAAAIAGWAAERAWDRHVLLAMVGFLLATAAPFLVGVPYMAGVLHLSDPAAIAAIGVTPFIVPGVIKAGVAAAIFPAVWALVRRLDSDR</sequence>